<dbReference type="InterPro" id="IPR011856">
    <property type="entry name" value="tRNA_endonuc-like_dom_sf"/>
</dbReference>
<sequence>MQVIEKFEKEIANTDALEKVAQNYLFDHLWLLDPTWGPVGESRVMEKTLTAELKEIAPDASTGARIDIAYRTSTGRHVIVELKKPDKKSVDVDDLIKQGRKYRGAVNEYLRKQSDMGGLNGRKPPIDVVFVTAELSRTTDGDVPEILRKNEMQSFTYKGMIVNARRAYQEYLDASPSVSVIDDIVSNIT</sequence>
<dbReference type="Proteomes" id="UP000050345">
    <property type="component" value="Unassembled WGS sequence"/>
</dbReference>
<dbReference type="Gene3D" id="3.40.1350.10">
    <property type="match status" value="1"/>
</dbReference>
<evidence type="ECO:0000313" key="1">
    <source>
        <dbReference type="EMBL" id="KPX11151.1"/>
    </source>
</evidence>
<dbReference type="AlphaFoldDB" id="A0A9X0H2U6"/>
<gene>
    <name evidence="1" type="ORF">ALO73_03165</name>
</gene>
<organism evidence="1 2">
    <name type="scientific">Pseudomonas syringae pv. daphniphylli</name>
    <dbReference type="NCBI Taxonomy" id="264455"/>
    <lineage>
        <taxon>Bacteria</taxon>
        <taxon>Pseudomonadati</taxon>
        <taxon>Pseudomonadota</taxon>
        <taxon>Gammaproteobacteria</taxon>
        <taxon>Pseudomonadales</taxon>
        <taxon>Pseudomonadaceae</taxon>
        <taxon>Pseudomonas</taxon>
        <taxon>Pseudomonas syringae</taxon>
    </lineage>
</organism>
<comment type="caution">
    <text evidence="1">The sequence shown here is derived from an EMBL/GenBank/DDBJ whole genome shotgun (WGS) entry which is preliminary data.</text>
</comment>
<reference evidence="1 2" key="1">
    <citation type="submission" date="2015-09" db="EMBL/GenBank/DDBJ databases">
        <title>Genome announcement of multiple Pseudomonas syringae strains.</title>
        <authorList>
            <person name="Thakur S."/>
            <person name="Wang P.W."/>
            <person name="Gong Y."/>
            <person name="Weir B.S."/>
            <person name="Guttman D.S."/>
        </authorList>
    </citation>
    <scope>NUCLEOTIDE SEQUENCE [LARGE SCALE GENOMIC DNA]</scope>
    <source>
        <strain evidence="1 2">ICMP9757</strain>
    </source>
</reference>
<dbReference type="GO" id="GO:0003676">
    <property type="term" value="F:nucleic acid binding"/>
    <property type="evidence" value="ECO:0007669"/>
    <property type="project" value="InterPro"/>
</dbReference>
<proteinExistence type="predicted"/>
<protein>
    <submittedName>
        <fullName evidence="1">Uncharacterized protein</fullName>
    </submittedName>
</protein>
<name>A0A9X0H2U6_PSESX</name>
<evidence type="ECO:0000313" key="2">
    <source>
        <dbReference type="Proteomes" id="UP000050345"/>
    </source>
</evidence>
<dbReference type="EMBL" id="LJQF01000236">
    <property type="protein sequence ID" value="KPX11151.1"/>
    <property type="molecule type" value="Genomic_DNA"/>
</dbReference>
<accession>A0A9X0H2U6</accession>